<proteinExistence type="predicted"/>
<dbReference type="Pfam" id="PF19054">
    <property type="entry name" value="DUF5753"/>
    <property type="match status" value="1"/>
</dbReference>
<reference evidence="2 3" key="1">
    <citation type="submission" date="2019-08" db="EMBL/GenBank/DDBJ databases">
        <title>Actinomadura sp. nov. CYP1-5 isolated from mountain soil.</title>
        <authorList>
            <person name="Songsumanus A."/>
            <person name="Kuncharoen N."/>
            <person name="Kudo T."/>
            <person name="Yuki M."/>
            <person name="Igarashi Y."/>
            <person name="Tanasupawat S."/>
        </authorList>
    </citation>
    <scope>NUCLEOTIDE SEQUENCE [LARGE SCALE GENOMIC DNA]</scope>
    <source>
        <strain evidence="2 3">CYP1-5</strain>
    </source>
</reference>
<dbReference type="Proteomes" id="UP000323505">
    <property type="component" value="Unassembled WGS sequence"/>
</dbReference>
<evidence type="ECO:0000313" key="2">
    <source>
        <dbReference type="EMBL" id="TYK50945.1"/>
    </source>
</evidence>
<dbReference type="AlphaFoldDB" id="A0A5D3FUY6"/>
<name>A0A5D3FUY6_9ACTN</name>
<protein>
    <recommendedName>
        <fullName evidence="1">DUF5753 domain-containing protein</fullName>
    </recommendedName>
</protein>
<organism evidence="2 3">
    <name type="scientific">Actinomadura decatromicini</name>
    <dbReference type="NCBI Taxonomy" id="2604572"/>
    <lineage>
        <taxon>Bacteria</taxon>
        <taxon>Bacillati</taxon>
        <taxon>Actinomycetota</taxon>
        <taxon>Actinomycetes</taxon>
        <taxon>Streptosporangiales</taxon>
        <taxon>Thermomonosporaceae</taxon>
        <taxon>Actinomadura</taxon>
    </lineage>
</organism>
<gene>
    <name evidence="2" type="ORF">FXF68_10835</name>
</gene>
<dbReference type="EMBL" id="VSRQ01000002">
    <property type="protein sequence ID" value="TYK50945.1"/>
    <property type="molecule type" value="Genomic_DNA"/>
</dbReference>
<keyword evidence="3" id="KW-1185">Reference proteome</keyword>
<feature type="domain" description="DUF5753" evidence="1">
    <location>
        <begin position="195"/>
        <end position="375"/>
    </location>
</feature>
<sequence>MAAAGRDRIVQEFAAEMALAMYRAGASLQEIESMSGKIKMRVGDFKFVTLCSSTIHDQLHSGKRKRLPRWEWVASLITTLRVLAAGRERNPENIGTLAEWKLKYDAAQARYRACGATVDDAAPPSRADAALAEHLAASLAIHGADGGALRGTASSAPVEDPEETWRAGLLELAMRTYAGRWWPDRYTDVISDSFAPYLSLEPAARVIQGYETQFIHGLLQCPEYAEAVIRLEHGDAPADQIKRRLELRMLRQKILYRPNPPNLWVVLDETTLRREYGGPRVLRAQIRHLITMIELPNVTVQVLTFDKDGGCLPSEGPVAVLRFLESHVRDVVFRESSSGGSYPTDEAIIDYWVVALDRLSVRAQQPHATREILERRLREI</sequence>
<dbReference type="InterPro" id="IPR043917">
    <property type="entry name" value="DUF5753"/>
</dbReference>
<evidence type="ECO:0000259" key="1">
    <source>
        <dbReference type="Pfam" id="PF19054"/>
    </source>
</evidence>
<accession>A0A5D3FUY6</accession>
<comment type="caution">
    <text evidence="2">The sequence shown here is derived from an EMBL/GenBank/DDBJ whole genome shotgun (WGS) entry which is preliminary data.</text>
</comment>
<evidence type="ECO:0000313" key="3">
    <source>
        <dbReference type="Proteomes" id="UP000323505"/>
    </source>
</evidence>